<gene>
    <name evidence="1" type="primary">tspTok6A1I</name>
</gene>
<dbReference type="InterPro" id="IPR019073">
    <property type="entry name" value="Restrct_endonuc_II_TaqI"/>
</dbReference>
<keyword evidence="1" id="KW-0255">Endonuclease</keyword>
<dbReference type="EMBL" id="U86869">
    <property type="protein sequence ID" value="AAC45743.1"/>
    <property type="molecule type" value="Genomic_DNA"/>
</dbReference>
<protein>
    <submittedName>
        <fullName evidence="1">Endonuclease R.TspTok6A1I</fullName>
    </submittedName>
</protein>
<proteinExistence type="predicted"/>
<dbReference type="GO" id="GO:0009036">
    <property type="term" value="F:type II site-specific deoxyribonuclease activity"/>
    <property type="evidence" value="ECO:0007669"/>
    <property type="project" value="InterPro"/>
</dbReference>
<dbReference type="GO" id="GO:0009307">
    <property type="term" value="P:DNA restriction-modification system"/>
    <property type="evidence" value="ECO:0007669"/>
    <property type="project" value="InterPro"/>
</dbReference>
<organism evidence="1">
    <name type="scientific">Thermus sp. Tok6A1</name>
    <dbReference type="NCBI Taxonomy" id="56816"/>
    <lineage>
        <taxon>Bacteria</taxon>
        <taxon>Thermotogati</taxon>
        <taxon>Deinococcota</taxon>
        <taxon>Deinococci</taxon>
        <taxon>Thermales</taxon>
        <taxon>Thermaceae</taxon>
        <taxon>Thermus</taxon>
    </lineage>
</organism>
<reference evidence="1" key="1">
    <citation type="journal article" date="1997" name="Gene">
        <title>Nucleotide sequences and gene organization of TaqI endonuclease isoschizomers from Thermus sp. SM32 and Thermus filiformis Tok6A1.</title>
        <authorList>
            <person name="Cao W."/>
            <person name="Lu J."/>
            <person name="Barany F."/>
        </authorList>
    </citation>
    <scope>NUCLEOTIDE SEQUENCE</scope>
    <source>
        <strain evidence="1">Tok6A1</strain>
    </source>
</reference>
<keyword evidence="1" id="KW-0378">Hydrolase</keyword>
<sequence length="266" mass="31304">MVQKPEAREALKAFESFLEGLDLRGYEQKYRPIKTVEQDLPPELNPLPDLYENYWKPGVRNPSFPSYEEFFEGWWQKRVRSSALDAFIRKYFWGCSYNFVRLGLEARLYRTATSIWTQFHLCYSWQVSCTSKLEASWEMDKQGIDALVYPTEDYPVGLQVKKETYRSEARSANRFLKKQMAVALVEVPYTLTPEAELIEKIQRARSDQTRHKYQLWAKVASRLRLLPNGFVIFQESYVKHLENFLKEKGSSLRGTVPWETVAKEAL</sequence>
<name>O34004_9DEIN</name>
<keyword evidence="1" id="KW-0540">Nuclease</keyword>
<dbReference type="Pfam" id="PF09573">
    <property type="entry name" value="RE_TaqI"/>
    <property type="match status" value="1"/>
</dbReference>
<accession>O34004</accession>
<dbReference type="REBASE" id="3082">
    <property type="entry name" value="TfiTok6A1I"/>
</dbReference>
<dbReference type="AlphaFoldDB" id="O34004"/>
<evidence type="ECO:0000313" key="1">
    <source>
        <dbReference type="EMBL" id="AAC45743.1"/>
    </source>
</evidence>
<dbReference type="GO" id="GO:0003677">
    <property type="term" value="F:DNA binding"/>
    <property type="evidence" value="ECO:0007669"/>
    <property type="project" value="InterPro"/>
</dbReference>